<feature type="compositionally biased region" description="Acidic residues" evidence="2">
    <location>
        <begin position="1"/>
        <end position="18"/>
    </location>
</feature>
<evidence type="ECO:0000256" key="2">
    <source>
        <dbReference type="SAM" id="MobiDB-lite"/>
    </source>
</evidence>
<evidence type="ECO:0000259" key="3">
    <source>
        <dbReference type="Pfam" id="PF04664"/>
    </source>
</evidence>
<feature type="region of interest" description="Disordered" evidence="2">
    <location>
        <begin position="1"/>
        <end position="53"/>
    </location>
</feature>
<feature type="region of interest" description="Disordered" evidence="2">
    <location>
        <begin position="285"/>
        <end position="397"/>
    </location>
</feature>
<evidence type="ECO:0000313" key="4">
    <source>
        <dbReference type="Proteomes" id="UP000252040"/>
    </source>
</evidence>
<dbReference type="GO" id="GO:0140625">
    <property type="term" value="F:opioid growth factor receptor activity"/>
    <property type="evidence" value="ECO:0007669"/>
    <property type="project" value="InterPro"/>
</dbReference>
<dbReference type="InterPro" id="IPR039574">
    <property type="entry name" value="OGFr"/>
</dbReference>
<evidence type="ECO:0000256" key="1">
    <source>
        <dbReference type="ARBA" id="ARBA00010365"/>
    </source>
</evidence>
<dbReference type="CTD" id="11054"/>
<dbReference type="PANTHER" id="PTHR14015:SF1">
    <property type="entry name" value="OPIOID GROWTH FACTOR RECEPTOR"/>
    <property type="match status" value="1"/>
</dbReference>
<dbReference type="PANTHER" id="PTHR14015">
    <property type="entry name" value="OPIOID GROWTH FACTOR RECEPTOR OGFR ZETA-TYPE OPIOID RECEPTOR"/>
    <property type="match status" value="1"/>
</dbReference>
<dbReference type="AlphaFoldDB" id="A0A341BWL5"/>
<feature type="compositionally biased region" description="Pro residues" evidence="2">
    <location>
        <begin position="288"/>
        <end position="297"/>
    </location>
</feature>
<gene>
    <name evidence="5" type="primary">OGFR</name>
</gene>
<feature type="compositionally biased region" description="Low complexity" evidence="2">
    <location>
        <begin position="455"/>
        <end position="472"/>
    </location>
</feature>
<sequence length="533" mass="58829">MEDPDCDSTWEEDEEEDGEGPRAGADEDGEAGAPRDVEAEADARPSAFQVTGSRNWRAARDTRRYRHHYPDLVEGDASGDMPNLSFYKNEIRFLPNGCFIEDILQNWKEEYGLLEDNHSYIQWLFPLREPGVNCHAKPLTLQEVEAFKSSTEARKRLVQAYELMLGFFGIQLKDRDTGRVCRAQNYQKRFQNLSWHSHNNLRITRILKSLGELGLEHYQAPLARFFLEETLVRRQLPGVRQSALDYFVFAVRCRHQRRELLYFAWEHFRPRCRFVWGPHDKLQKFRPCSPPCSPQPARPRQANREESPGEPLLEAAAQGQTCGPGRDEEGDPVAKGPQPPGTEPQEAGASEKDQGDEAGDEQGPESPNPKERKKRKLEANLRARSPGEPGPSASEVEKIALNLEGCALSQGSLGAETQEVGSQAPEEAEQPRPQPLEAKVADDVRKRRKTDQGARDGTGVAAGDGTVTLAAAQPPAPSRCPAAEEGENGVKEEADGPAGPEQGAPGSPATAGPEVDERAEPTEAGPSVQPGEP</sequence>
<feature type="domain" description="Opioid growth factor receptor (OGFr) conserved" evidence="3">
    <location>
        <begin position="78"/>
        <end position="283"/>
    </location>
</feature>
<name>A0A341BWL5_NEOAA</name>
<keyword evidence="5" id="KW-0675">Receptor</keyword>
<reference evidence="5" key="1">
    <citation type="submission" date="2025-08" db="UniProtKB">
        <authorList>
            <consortium name="RefSeq"/>
        </authorList>
    </citation>
    <scope>IDENTIFICATION</scope>
    <source>
        <tissue evidence="5">Meat</tissue>
    </source>
</reference>
<keyword evidence="4" id="KW-1185">Reference proteome</keyword>
<protein>
    <submittedName>
        <fullName evidence="5">Opioid growth factor receptor isoform X3</fullName>
    </submittedName>
</protein>
<evidence type="ECO:0000313" key="5">
    <source>
        <dbReference type="RefSeq" id="XP_024606092.1"/>
    </source>
</evidence>
<dbReference type="Proteomes" id="UP000252040">
    <property type="component" value="Unplaced"/>
</dbReference>
<proteinExistence type="inferred from homology"/>
<feature type="compositionally biased region" description="Basic and acidic residues" evidence="2">
    <location>
        <begin position="439"/>
        <end position="454"/>
    </location>
</feature>
<comment type="similarity">
    <text evidence="1">Belongs to the opioid growth factor receptor family.</text>
</comment>
<dbReference type="InterPro" id="IPR006757">
    <property type="entry name" value="OGF_rcpt"/>
</dbReference>
<feature type="region of interest" description="Disordered" evidence="2">
    <location>
        <begin position="410"/>
        <end position="533"/>
    </location>
</feature>
<dbReference type="GeneID" id="112403030"/>
<dbReference type="RefSeq" id="XP_024606092.1">
    <property type="nucleotide sequence ID" value="XM_024750324.1"/>
</dbReference>
<accession>A0A341BWL5</accession>
<feature type="compositionally biased region" description="Basic and acidic residues" evidence="2">
    <location>
        <begin position="33"/>
        <end position="43"/>
    </location>
</feature>
<dbReference type="GO" id="GO:0016020">
    <property type="term" value="C:membrane"/>
    <property type="evidence" value="ECO:0007669"/>
    <property type="project" value="InterPro"/>
</dbReference>
<dbReference type="Pfam" id="PF04664">
    <property type="entry name" value="OGFr_N"/>
    <property type="match status" value="1"/>
</dbReference>
<organism evidence="4 5">
    <name type="scientific">Neophocaena asiaeorientalis asiaeorientalis</name>
    <name type="common">Yangtze finless porpoise</name>
    <name type="synonym">Neophocaena phocaenoides subsp. asiaeorientalis</name>
    <dbReference type="NCBI Taxonomy" id="1706337"/>
    <lineage>
        <taxon>Eukaryota</taxon>
        <taxon>Metazoa</taxon>
        <taxon>Chordata</taxon>
        <taxon>Craniata</taxon>
        <taxon>Vertebrata</taxon>
        <taxon>Euteleostomi</taxon>
        <taxon>Mammalia</taxon>
        <taxon>Eutheria</taxon>
        <taxon>Laurasiatheria</taxon>
        <taxon>Artiodactyla</taxon>
        <taxon>Whippomorpha</taxon>
        <taxon>Cetacea</taxon>
        <taxon>Odontoceti</taxon>
        <taxon>Phocoenidae</taxon>
        <taxon>Neophocaena</taxon>
    </lineage>
</organism>